<dbReference type="GO" id="GO:0034257">
    <property type="term" value="F:nicotinamide riboside transmembrane transporter activity"/>
    <property type="evidence" value="ECO:0007669"/>
    <property type="project" value="InterPro"/>
</dbReference>
<name>A0A291IRB8_9MOLU</name>
<evidence type="ECO:0000256" key="3">
    <source>
        <dbReference type="ARBA" id="ARBA00022989"/>
    </source>
</evidence>
<proteinExistence type="predicted"/>
<protein>
    <submittedName>
        <fullName evidence="5">Uncharacterized protein</fullName>
    </submittedName>
</protein>
<gene>
    <name evidence="5" type="ORF">CP520_00410</name>
</gene>
<dbReference type="RefSeq" id="WP_096862515.1">
    <property type="nucleotide sequence ID" value="NZ_CP023668.1"/>
</dbReference>
<evidence type="ECO:0000256" key="4">
    <source>
        <dbReference type="ARBA" id="ARBA00023136"/>
    </source>
</evidence>
<dbReference type="NCBIfam" id="TIGR01528">
    <property type="entry name" value="NMN_trans_PnuC"/>
    <property type="match status" value="1"/>
</dbReference>
<keyword evidence="2" id="KW-0812">Transmembrane</keyword>
<keyword evidence="6" id="KW-1185">Reference proteome</keyword>
<dbReference type="OrthoDB" id="388122at2"/>
<dbReference type="AlphaFoldDB" id="A0A291IRB8"/>
<keyword evidence="4" id="KW-0472">Membrane</keyword>
<evidence type="ECO:0000256" key="2">
    <source>
        <dbReference type="ARBA" id="ARBA00022692"/>
    </source>
</evidence>
<dbReference type="GO" id="GO:0016020">
    <property type="term" value="C:membrane"/>
    <property type="evidence" value="ECO:0007669"/>
    <property type="project" value="UniProtKB-SubCell"/>
</dbReference>
<keyword evidence="3" id="KW-1133">Transmembrane helix</keyword>
<comment type="subcellular location">
    <subcellularLocation>
        <location evidence="1">Membrane</location>
        <topology evidence="1">Multi-pass membrane protein</topology>
    </subcellularLocation>
</comment>
<evidence type="ECO:0000313" key="6">
    <source>
        <dbReference type="Proteomes" id="UP000232227"/>
    </source>
</evidence>
<evidence type="ECO:0000313" key="5">
    <source>
        <dbReference type="EMBL" id="ATG97227.1"/>
    </source>
</evidence>
<dbReference type="KEGG" id="mlac:CP520_00410"/>
<accession>A0A291IRB8</accession>
<dbReference type="InterPro" id="IPR006419">
    <property type="entry name" value="NMN_transpt_PnuC"/>
</dbReference>
<evidence type="ECO:0000256" key="1">
    <source>
        <dbReference type="ARBA" id="ARBA00004141"/>
    </source>
</evidence>
<reference evidence="5 6" key="1">
    <citation type="submission" date="2017-09" db="EMBL/GenBank/DDBJ databases">
        <title>SPAdes assembly of the Mesoplasma lactucae genome.</title>
        <authorList>
            <person name="Knight T.F."/>
            <person name="Rubinstein R."/>
            <person name="Citino T."/>
        </authorList>
    </citation>
    <scope>NUCLEOTIDE SEQUENCE [LARGE SCALE GENOMIC DNA]</scope>
    <source>
        <strain evidence="5 6">831-C4</strain>
    </source>
</reference>
<dbReference type="EMBL" id="CP023668">
    <property type="protein sequence ID" value="ATG97227.1"/>
    <property type="molecule type" value="Genomic_DNA"/>
</dbReference>
<dbReference type="Pfam" id="PF04973">
    <property type="entry name" value="NMN_transporter"/>
    <property type="match status" value="1"/>
</dbReference>
<dbReference type="Proteomes" id="UP000232227">
    <property type="component" value="Chromosome"/>
</dbReference>
<sequence>MKKEQQTKTPEQIQKQKDFKLKMKNFLGVKNIWSDIKSIPNAFKWFLVVATVIIIVFNFVSVNAKQGQSVFLPTQQYDNVLAHGSLFGNSKSAATAIAVLYSLNGIAAFTGLLSVAMMTFNKGSQYFWGLMNAIFFGLFSLSIGYVGDFFMNIILILGAPLGWYLFEVVGYGNRKQETKGWRFNLAFYTILIVVMFIVVMFWYWALPNASTDLFGKNNNQYLNGQLNADGTPILGGLNNPNINGKNLQILDGVANGMQTVGYGMQLANLNQQFYVWLAVDVVKVLKFTGLAGSDTLNINMLIQFGVWLIIALYGLYERNFKSLFKK</sequence>
<organism evidence="5 6">
    <name type="scientific">Mesoplasma lactucae ATCC 49193</name>
    <dbReference type="NCBI Taxonomy" id="81460"/>
    <lineage>
        <taxon>Bacteria</taxon>
        <taxon>Bacillati</taxon>
        <taxon>Mycoplasmatota</taxon>
        <taxon>Mollicutes</taxon>
        <taxon>Entomoplasmatales</taxon>
        <taxon>Entomoplasmataceae</taxon>
        <taxon>Mesoplasma</taxon>
    </lineage>
</organism>